<evidence type="ECO:0000259" key="6">
    <source>
        <dbReference type="PROSITE" id="PS51755"/>
    </source>
</evidence>
<dbReference type="AlphaFoldDB" id="M3VEX2"/>
<comment type="similarity">
    <text evidence="1">Belongs to the AfsR/DnrI/RedD regulatory family.</text>
</comment>
<dbReference type="GO" id="GO:0003677">
    <property type="term" value="F:DNA binding"/>
    <property type="evidence" value="ECO:0007669"/>
    <property type="project" value="UniProtKB-UniRule"/>
</dbReference>
<accession>M3VEX2</accession>
<dbReference type="InterPro" id="IPR027417">
    <property type="entry name" value="P-loop_NTPase"/>
</dbReference>
<dbReference type="InterPro" id="IPR005158">
    <property type="entry name" value="BTAD"/>
</dbReference>
<keyword evidence="3 5" id="KW-0238">DNA-binding</keyword>
<dbReference type="CDD" id="cd00383">
    <property type="entry name" value="trans_reg_C"/>
    <property type="match status" value="1"/>
</dbReference>
<dbReference type="GO" id="GO:0006355">
    <property type="term" value="P:regulation of DNA-templated transcription"/>
    <property type="evidence" value="ECO:0007669"/>
    <property type="project" value="InterPro"/>
</dbReference>
<dbReference type="PANTHER" id="PTHR35807:SF1">
    <property type="entry name" value="TRANSCRIPTIONAL REGULATOR REDD"/>
    <property type="match status" value="1"/>
</dbReference>
<organism evidence="7 8">
    <name type="scientific">Gordonia malaquae NBRC 108250</name>
    <dbReference type="NCBI Taxonomy" id="1223542"/>
    <lineage>
        <taxon>Bacteria</taxon>
        <taxon>Bacillati</taxon>
        <taxon>Actinomycetota</taxon>
        <taxon>Actinomycetes</taxon>
        <taxon>Mycobacteriales</taxon>
        <taxon>Gordoniaceae</taxon>
        <taxon>Gordonia</taxon>
    </lineage>
</organism>
<reference evidence="7 8" key="1">
    <citation type="submission" date="2013-02" db="EMBL/GenBank/DDBJ databases">
        <title>Whole genome shotgun sequence of Gordonia malaquae NBRC 108250.</title>
        <authorList>
            <person name="Yoshida I."/>
            <person name="Hosoyama A."/>
            <person name="Tsuchikane K."/>
            <person name="Ando Y."/>
            <person name="Baba S."/>
            <person name="Ohji S."/>
            <person name="Hamada M."/>
            <person name="Tamura T."/>
            <person name="Yamazoe A."/>
            <person name="Yamazaki S."/>
            <person name="Fujita N."/>
        </authorList>
    </citation>
    <scope>NUCLEOTIDE SEQUENCE [LARGE SCALE GENOMIC DNA]</scope>
    <source>
        <strain evidence="7 8">NBRC 108250</strain>
    </source>
</reference>
<keyword evidence="8" id="KW-1185">Reference proteome</keyword>
<proteinExistence type="inferred from homology"/>
<dbReference type="SUPFAM" id="SSF46894">
    <property type="entry name" value="C-terminal effector domain of the bipartite response regulators"/>
    <property type="match status" value="1"/>
</dbReference>
<dbReference type="InterPro" id="IPR011990">
    <property type="entry name" value="TPR-like_helical_dom_sf"/>
</dbReference>
<evidence type="ECO:0000256" key="2">
    <source>
        <dbReference type="ARBA" id="ARBA00023015"/>
    </source>
</evidence>
<gene>
    <name evidence="7" type="ORF">GM1_011_00410</name>
</gene>
<feature type="DNA-binding region" description="OmpR/PhoB-type" evidence="5">
    <location>
        <begin position="1"/>
        <end position="99"/>
    </location>
</feature>
<dbReference type="SMART" id="SM01043">
    <property type="entry name" value="BTAD"/>
    <property type="match status" value="1"/>
</dbReference>
<keyword evidence="2" id="KW-0805">Transcription regulation</keyword>
<evidence type="ECO:0000313" key="7">
    <source>
        <dbReference type="EMBL" id="GAC79614.1"/>
    </source>
</evidence>
<dbReference type="Gene3D" id="1.10.10.10">
    <property type="entry name" value="Winged helix-like DNA-binding domain superfamily/Winged helix DNA-binding domain"/>
    <property type="match status" value="1"/>
</dbReference>
<evidence type="ECO:0000256" key="5">
    <source>
        <dbReference type="PROSITE-ProRule" id="PRU01091"/>
    </source>
</evidence>
<keyword evidence="4" id="KW-0804">Transcription</keyword>
<dbReference type="InterPro" id="IPR036388">
    <property type="entry name" value="WH-like_DNA-bd_sf"/>
</dbReference>
<evidence type="ECO:0000256" key="1">
    <source>
        <dbReference type="ARBA" id="ARBA00005820"/>
    </source>
</evidence>
<comment type="caution">
    <text evidence="7">The sequence shown here is derived from an EMBL/GenBank/DDBJ whole genome shotgun (WGS) entry which is preliminary data.</text>
</comment>
<dbReference type="Gene3D" id="3.40.50.300">
    <property type="entry name" value="P-loop containing nucleotide triphosphate hydrolases"/>
    <property type="match status" value="1"/>
</dbReference>
<dbReference type="Pfam" id="PF13191">
    <property type="entry name" value="AAA_16"/>
    <property type="match status" value="1"/>
</dbReference>
<dbReference type="Pfam" id="PF03704">
    <property type="entry name" value="BTAD"/>
    <property type="match status" value="1"/>
</dbReference>
<dbReference type="EMBL" id="BAOP01000011">
    <property type="protein sequence ID" value="GAC79614.1"/>
    <property type="molecule type" value="Genomic_DNA"/>
</dbReference>
<dbReference type="Pfam" id="PF00486">
    <property type="entry name" value="Trans_reg_C"/>
    <property type="match status" value="1"/>
</dbReference>
<dbReference type="InterPro" id="IPR001867">
    <property type="entry name" value="OmpR/PhoB-type_DNA-bd"/>
</dbReference>
<dbReference type="PROSITE" id="PS51755">
    <property type="entry name" value="OMPR_PHOB"/>
    <property type="match status" value="1"/>
</dbReference>
<dbReference type="PANTHER" id="PTHR35807">
    <property type="entry name" value="TRANSCRIPTIONAL REGULATOR REDD-RELATED"/>
    <property type="match status" value="1"/>
</dbReference>
<dbReference type="GO" id="GO:0000160">
    <property type="term" value="P:phosphorelay signal transduction system"/>
    <property type="evidence" value="ECO:0007669"/>
    <property type="project" value="InterPro"/>
</dbReference>
<evidence type="ECO:0000256" key="3">
    <source>
        <dbReference type="ARBA" id="ARBA00023125"/>
    </source>
</evidence>
<dbReference type="SUPFAM" id="SSF48452">
    <property type="entry name" value="TPR-like"/>
    <property type="match status" value="1"/>
</dbReference>
<dbReference type="InterPro" id="IPR041664">
    <property type="entry name" value="AAA_16"/>
</dbReference>
<dbReference type="InterPro" id="IPR016032">
    <property type="entry name" value="Sig_transdc_resp-reg_C-effctor"/>
</dbReference>
<dbReference type="eggNOG" id="COG3629">
    <property type="taxonomic scope" value="Bacteria"/>
</dbReference>
<evidence type="ECO:0000313" key="8">
    <source>
        <dbReference type="Proteomes" id="UP000035009"/>
    </source>
</evidence>
<dbReference type="InterPro" id="IPR051677">
    <property type="entry name" value="AfsR-DnrI-RedD_regulator"/>
</dbReference>
<dbReference type="Gene3D" id="1.25.40.10">
    <property type="entry name" value="Tetratricopeptide repeat domain"/>
    <property type="match status" value="1"/>
</dbReference>
<dbReference type="CDD" id="cd15831">
    <property type="entry name" value="BTAD"/>
    <property type="match status" value="1"/>
</dbReference>
<dbReference type="STRING" id="410332.SAMN04488550_3148"/>
<dbReference type="Proteomes" id="UP000035009">
    <property type="component" value="Unassembled WGS sequence"/>
</dbReference>
<sequence>MNESMREYRALGPLTVLRDGVLVDLGSPKQRAVLAALLLGRGAVVSRDRLMDAVWGDQPPPAAGTSLQAYISNLRRLLRDSGGEASPIQRVSPGYRLDLGDDAFDVADFERLAHTAQDARRENRWDDALGLSAKALDLWRGGLLAEFGDLEWVAVPAAALTETWRGVAEIHVTALLAKGEITAALGEIASLRSTDVLRERGVWLHMIALYRAGRAAESLAVFAAHTRAIGDELGLDPGVELSELQGAILRHDPEIAAWPRPPHWPGAEETREPAVDDAASIAMSDETRRAAPAPLVGRAALVQRIAGLYTADRIGTRWLALVGPAGIGKTRLAQEAARLAEEHGETALWVRCPDAEGIPAWWPLRQLCRSLGADPDDVLSIPAGVDADTARFAVYERVQAVLEAAAPLTVVVDDVQWADAMTAGLLGYLASVMTQPRLTVLLTVREEEACAATLRLRDALVRAGGDVLGVSGLTENEVADLVRAVADDLSPTDAAEIAVRTGGNPLFVTEYARLPASERAGMMPEAVRSVLGRRLDTLDPPVREVIGYASLLGEDIDVSFLARVMDRSTADVADCLDEAADERIVVWASSGGQPEFAHGLLREQAAASLAPLRRCRMHQRIADVLGDVDGVGATEARAGHLLEALPVADVDAVVRACRAAAEQASARWDSESTAHWYERALTTYESTVGGDADVGVRDGLLVAMLRANARAGRAQHVLDTVCSRLSDAVADRSGDTAGRVARTLLRAGGGWPWMSPAEEPGELHAVLEQAAVTFEGRPDALVGILGALAIGNCYHRDAEVPAGLLRRADEAAAAVGDPDAFADAALARLITYSGVASHATEQVALARRIAELPHADADVDAVITDSVITMAAFTLGDLESTVSHMSRAIVGSERMRLPVLRAQLRWMEMALAVWHADFDLAREHFRVAMTVHRQTELYVAGSGMLALMALAGQQGVGELVDEVLGTDESGRMDWAAATVAASPDNQVARLMAAGVATVAWTQGDEATVREMIEIWSNDDHPMFWTSLAQATVLADLVAELGLVDHAAGFLEYLAPFAGCIATVGQVGCVGPVDLALARLHYLIDDAVAGDAALDRAREVCTSALSPSGLLRCRLVEASRMPGGPAREAALAAVVEDARGLGLPRVEASARALRG</sequence>
<name>M3VEX2_GORML</name>
<protein>
    <submittedName>
        <fullName evidence="7">Putative regulatory protein</fullName>
    </submittedName>
</protein>
<dbReference type="SUPFAM" id="SSF52540">
    <property type="entry name" value="P-loop containing nucleoside triphosphate hydrolases"/>
    <property type="match status" value="1"/>
</dbReference>
<feature type="domain" description="OmpR/PhoB-type" evidence="6">
    <location>
        <begin position="1"/>
        <end position="99"/>
    </location>
</feature>
<dbReference type="SMART" id="SM00862">
    <property type="entry name" value="Trans_reg_C"/>
    <property type="match status" value="1"/>
</dbReference>
<dbReference type="eggNOG" id="COG3899">
    <property type="taxonomic scope" value="Bacteria"/>
</dbReference>
<evidence type="ECO:0000256" key="4">
    <source>
        <dbReference type="ARBA" id="ARBA00023163"/>
    </source>
</evidence>